<organism evidence="1 2">
    <name type="scientific">Caballeronia terrestris</name>
    <dbReference type="NCBI Taxonomy" id="1226301"/>
    <lineage>
        <taxon>Bacteria</taxon>
        <taxon>Pseudomonadati</taxon>
        <taxon>Pseudomonadota</taxon>
        <taxon>Betaproteobacteria</taxon>
        <taxon>Burkholderiales</taxon>
        <taxon>Burkholderiaceae</taxon>
        <taxon>Caballeronia</taxon>
    </lineage>
</organism>
<sequence>MLTPTHAALAAGLTPAAAPAPQPQRAAGDAGGILTQLLEHAQSLQDGSLARFDQRLQDLDTGRLSTSDMLRLQGDMGEFAVRTSMTVRIADTLGSAIQTLTQRS</sequence>
<reference evidence="1" key="1">
    <citation type="submission" date="2016-01" db="EMBL/GenBank/DDBJ databases">
        <authorList>
            <person name="Peeters C."/>
        </authorList>
    </citation>
    <scope>NUCLEOTIDE SEQUENCE [LARGE SCALE GENOMIC DNA]</scope>
    <source>
        <strain evidence="1">LMG 22937</strain>
    </source>
</reference>
<gene>
    <name evidence="1" type="ORF">AWB67_01098</name>
</gene>
<dbReference type="Proteomes" id="UP000054925">
    <property type="component" value="Unassembled WGS sequence"/>
</dbReference>
<dbReference type="AlphaFoldDB" id="A0A158G493"/>
<dbReference type="OrthoDB" id="9102154at2"/>
<proteinExistence type="predicted"/>
<evidence type="ECO:0000313" key="1">
    <source>
        <dbReference type="EMBL" id="SAL26733.1"/>
    </source>
</evidence>
<name>A0A158G493_9BURK</name>
<evidence type="ECO:0008006" key="3">
    <source>
        <dbReference type="Google" id="ProtNLM"/>
    </source>
</evidence>
<dbReference type="RefSeq" id="WP_087655211.1">
    <property type="nucleotide sequence ID" value="NZ_FCOL02000004.1"/>
</dbReference>
<protein>
    <recommendedName>
        <fullName evidence="3">Type III secretion protein</fullName>
    </recommendedName>
</protein>
<dbReference type="EMBL" id="FCOL02000004">
    <property type="protein sequence ID" value="SAL26733.1"/>
    <property type="molecule type" value="Genomic_DNA"/>
</dbReference>
<comment type="caution">
    <text evidence="1">The sequence shown here is derived from an EMBL/GenBank/DDBJ whole genome shotgun (WGS) entry which is preliminary data.</text>
</comment>
<evidence type="ECO:0000313" key="2">
    <source>
        <dbReference type="Proteomes" id="UP000054925"/>
    </source>
</evidence>
<accession>A0A158G493</accession>
<keyword evidence="2" id="KW-1185">Reference proteome</keyword>